<sequence length="331" mass="35256">MQLDTPGDAERTWVKADITLIFAHFKRLPKLFALGPPAEAGDFLVAAERKYRDLRADTRALAEFPFSEALGAAGQLRDLQAGERWFVRCLDAQGDMDSVALTAIIAAASKADDPRLAAERWFARPTSQPSSRSSQLEPCDDTIMGEVMFGGLLTAMANAGDLQAAELWFQRMTSTGVCPDVRAFAAMVAAAGKVQDLRAVKEWLQEARNAGHHPGVMALTTAAATAAKLGDVVSAEGFFAEAAAAPKGDDDSLDVAAYSAVVAAAAKAREIHKAERWLCRAAAAGEKCQPNAYTYTSVGTAALLDARRVLAWLDRATFALGFASTQPLHVA</sequence>
<evidence type="ECO:0000313" key="4">
    <source>
        <dbReference type="Proteomes" id="UP000186817"/>
    </source>
</evidence>
<name>A0A1Q9F5N7_SYMMI</name>
<dbReference type="AlphaFoldDB" id="A0A1Q9F5N7"/>
<accession>A0A1Q9F5N7</accession>
<dbReference type="Pfam" id="PF13812">
    <property type="entry name" value="PPR_3"/>
    <property type="match status" value="1"/>
</dbReference>
<dbReference type="OrthoDB" id="10483015at2759"/>
<dbReference type="InterPro" id="IPR011990">
    <property type="entry name" value="TPR-like_helical_dom_sf"/>
</dbReference>
<comment type="caution">
    <text evidence="3">The sequence shown here is derived from an EMBL/GenBank/DDBJ whole genome shotgun (WGS) entry which is preliminary data.</text>
</comment>
<dbReference type="InterPro" id="IPR002885">
    <property type="entry name" value="PPR_rpt"/>
</dbReference>
<dbReference type="Gene3D" id="1.25.40.10">
    <property type="entry name" value="Tetratricopeptide repeat domain"/>
    <property type="match status" value="1"/>
</dbReference>
<evidence type="ECO:0000256" key="2">
    <source>
        <dbReference type="PROSITE-ProRule" id="PRU00708"/>
    </source>
</evidence>
<gene>
    <name evidence="3" type="ORF">AK812_SmicGene809</name>
</gene>
<evidence type="ECO:0000256" key="1">
    <source>
        <dbReference type="ARBA" id="ARBA00022737"/>
    </source>
</evidence>
<dbReference type="PANTHER" id="PTHR47447">
    <property type="entry name" value="OS03G0856100 PROTEIN"/>
    <property type="match status" value="1"/>
</dbReference>
<keyword evidence="4" id="KW-1185">Reference proteome</keyword>
<organism evidence="3 4">
    <name type="scientific">Symbiodinium microadriaticum</name>
    <name type="common">Dinoflagellate</name>
    <name type="synonym">Zooxanthella microadriatica</name>
    <dbReference type="NCBI Taxonomy" id="2951"/>
    <lineage>
        <taxon>Eukaryota</taxon>
        <taxon>Sar</taxon>
        <taxon>Alveolata</taxon>
        <taxon>Dinophyceae</taxon>
        <taxon>Suessiales</taxon>
        <taxon>Symbiodiniaceae</taxon>
        <taxon>Symbiodinium</taxon>
    </lineage>
</organism>
<dbReference type="EMBL" id="LSRX01000008">
    <property type="protein sequence ID" value="OLQ15014.1"/>
    <property type="molecule type" value="Genomic_DNA"/>
</dbReference>
<feature type="repeat" description="PPR" evidence="2">
    <location>
        <begin position="145"/>
        <end position="179"/>
    </location>
</feature>
<evidence type="ECO:0000313" key="3">
    <source>
        <dbReference type="EMBL" id="OLQ15014.1"/>
    </source>
</evidence>
<dbReference type="Proteomes" id="UP000186817">
    <property type="component" value="Unassembled WGS sequence"/>
</dbReference>
<dbReference type="NCBIfam" id="TIGR00756">
    <property type="entry name" value="PPR"/>
    <property type="match status" value="1"/>
</dbReference>
<dbReference type="PANTHER" id="PTHR47447:SF17">
    <property type="entry name" value="OS12G0638900 PROTEIN"/>
    <property type="match status" value="1"/>
</dbReference>
<protein>
    <submittedName>
        <fullName evidence="3">Pentatricopeptide repeat-containing protein, mitochondrial</fullName>
    </submittedName>
</protein>
<keyword evidence="1" id="KW-0677">Repeat</keyword>
<dbReference type="PROSITE" id="PS51375">
    <property type="entry name" value="PPR"/>
    <property type="match status" value="1"/>
</dbReference>
<proteinExistence type="predicted"/>
<reference evidence="3 4" key="1">
    <citation type="submission" date="2016-02" db="EMBL/GenBank/DDBJ databases">
        <title>Genome analysis of coral dinoflagellate symbionts highlights evolutionary adaptations to a symbiotic lifestyle.</title>
        <authorList>
            <person name="Aranda M."/>
            <person name="Li Y."/>
            <person name="Liew Y.J."/>
            <person name="Baumgarten S."/>
            <person name="Simakov O."/>
            <person name="Wilson M."/>
            <person name="Piel J."/>
            <person name="Ashoor H."/>
            <person name="Bougouffa S."/>
            <person name="Bajic V.B."/>
            <person name="Ryu T."/>
            <person name="Ravasi T."/>
            <person name="Bayer T."/>
            <person name="Micklem G."/>
            <person name="Kim H."/>
            <person name="Bhak J."/>
            <person name="Lajeunesse T.C."/>
            <person name="Voolstra C.R."/>
        </authorList>
    </citation>
    <scope>NUCLEOTIDE SEQUENCE [LARGE SCALE GENOMIC DNA]</scope>
    <source>
        <strain evidence="3 4">CCMP2467</strain>
    </source>
</reference>